<evidence type="ECO:0000256" key="10">
    <source>
        <dbReference type="ARBA" id="ARBA00048793"/>
    </source>
</evidence>
<dbReference type="InterPro" id="IPR013328">
    <property type="entry name" value="6PGD_dom2"/>
</dbReference>
<dbReference type="Gene3D" id="1.10.1040.10">
    <property type="entry name" value="N-(1-d-carboxylethyl)-l-norvaline Dehydrogenase, domain 2"/>
    <property type="match status" value="1"/>
</dbReference>
<evidence type="ECO:0000256" key="8">
    <source>
        <dbReference type="ARBA" id="ARBA00023002"/>
    </source>
</evidence>
<evidence type="ECO:0000256" key="1">
    <source>
        <dbReference type="ARBA" id="ARBA00002919"/>
    </source>
</evidence>
<dbReference type="Pfam" id="PF08546">
    <property type="entry name" value="ApbA_C"/>
    <property type="match status" value="1"/>
</dbReference>
<dbReference type="PANTHER" id="PTHR43765:SF2">
    <property type="entry name" value="2-DEHYDROPANTOATE 2-REDUCTASE"/>
    <property type="match status" value="1"/>
</dbReference>
<dbReference type="SUPFAM" id="SSF48179">
    <property type="entry name" value="6-phosphogluconate dehydrogenase C-terminal domain-like"/>
    <property type="match status" value="1"/>
</dbReference>
<dbReference type="OrthoDB" id="9796561at2"/>
<evidence type="ECO:0000256" key="4">
    <source>
        <dbReference type="ARBA" id="ARBA00013014"/>
    </source>
</evidence>
<evidence type="ECO:0000256" key="6">
    <source>
        <dbReference type="ARBA" id="ARBA00022655"/>
    </source>
</evidence>
<comment type="pathway">
    <text evidence="2 11">Cofactor biosynthesis; (R)-pantothenate biosynthesis; (R)-pantoate from 3-methyl-2-oxobutanoate: step 2/2.</text>
</comment>
<accession>A0A4R7FEH4</accession>
<dbReference type="GO" id="GO:0050661">
    <property type="term" value="F:NADP binding"/>
    <property type="evidence" value="ECO:0007669"/>
    <property type="project" value="TreeGrafter"/>
</dbReference>
<reference evidence="14 15" key="1">
    <citation type="submission" date="2019-03" db="EMBL/GenBank/DDBJ databases">
        <title>Genomic Encyclopedia of Archaeal and Bacterial Type Strains, Phase II (KMG-II): from individual species to whole genera.</title>
        <authorList>
            <person name="Goeker M."/>
        </authorList>
    </citation>
    <scope>NUCLEOTIDE SEQUENCE [LARGE SCALE GENOMIC DNA]</scope>
    <source>
        <strain evidence="14 15">DSM 24782</strain>
    </source>
</reference>
<dbReference type="Gene3D" id="3.40.50.720">
    <property type="entry name" value="NAD(P)-binding Rossmann-like Domain"/>
    <property type="match status" value="1"/>
</dbReference>
<name>A0A4R7FEH4_9MICO</name>
<comment type="similarity">
    <text evidence="3 11">Belongs to the ketopantoate reductase family.</text>
</comment>
<dbReference type="SUPFAM" id="SSF51735">
    <property type="entry name" value="NAD(P)-binding Rossmann-fold domains"/>
    <property type="match status" value="1"/>
</dbReference>
<proteinExistence type="inferred from homology"/>
<dbReference type="InterPro" id="IPR003710">
    <property type="entry name" value="ApbA"/>
</dbReference>
<protein>
    <recommendedName>
        <fullName evidence="5 11">2-dehydropantoate 2-reductase</fullName>
        <ecNumber evidence="4 11">1.1.1.169</ecNumber>
    </recommendedName>
    <alternativeName>
        <fullName evidence="9 11">Ketopantoate reductase</fullName>
    </alternativeName>
</protein>
<organism evidence="14 15">
    <name type="scientific">Amnibacterium kyonggiense</name>
    <dbReference type="NCBI Taxonomy" id="595671"/>
    <lineage>
        <taxon>Bacteria</taxon>
        <taxon>Bacillati</taxon>
        <taxon>Actinomycetota</taxon>
        <taxon>Actinomycetes</taxon>
        <taxon>Micrococcales</taxon>
        <taxon>Microbacteriaceae</taxon>
        <taxon>Amnibacterium</taxon>
    </lineage>
</organism>
<evidence type="ECO:0000259" key="13">
    <source>
        <dbReference type="Pfam" id="PF08546"/>
    </source>
</evidence>
<dbReference type="Pfam" id="PF02558">
    <property type="entry name" value="ApbA"/>
    <property type="match status" value="1"/>
</dbReference>
<evidence type="ECO:0000313" key="14">
    <source>
        <dbReference type="EMBL" id="TDS75729.1"/>
    </source>
</evidence>
<keyword evidence="8 11" id="KW-0560">Oxidoreductase</keyword>
<dbReference type="EC" id="1.1.1.169" evidence="4 11"/>
<feature type="domain" description="Ketopantoate reductase C-terminal" evidence="13">
    <location>
        <begin position="172"/>
        <end position="314"/>
    </location>
</feature>
<evidence type="ECO:0000259" key="12">
    <source>
        <dbReference type="Pfam" id="PF02558"/>
    </source>
</evidence>
<evidence type="ECO:0000313" key="15">
    <source>
        <dbReference type="Proteomes" id="UP000295344"/>
    </source>
</evidence>
<dbReference type="EMBL" id="SOAM01000003">
    <property type="protein sequence ID" value="TDS75729.1"/>
    <property type="molecule type" value="Genomic_DNA"/>
</dbReference>
<dbReference type="UniPathway" id="UPA00028">
    <property type="reaction ID" value="UER00004"/>
</dbReference>
<dbReference type="AlphaFoldDB" id="A0A4R7FEH4"/>
<sequence>MRIGIIGAGALGGTFAALLDRVGHEVVVTARGAQLAAIRERGLRLEGGYGEVLARVRAEEALPVTPDLALLAVKAQDAAAAAAQNARALDGVPVVVVQNGLQGPQALAAVLPTSPRTGAASMIAASFLSPGVVTVTAPGVTVLAAETATAAQRDAAAAVLGAVVEVRTAPDLAGLQWSKLVVNQLNAASAITGTPLQAALESRALTTAVAAAMRETIRVARADGVRLEGLPALPPALIRAIDRLPLPLASRVLRRGVAARMGDVPNPGSTLQSLRRGRPTEIDHLSGAVVAEGERLGVPTPVNRRIVEVVHAIEATGAFLPAGEAARALQA</sequence>
<comment type="caution">
    <text evidence="14">The sequence shown here is derived from an EMBL/GenBank/DDBJ whole genome shotgun (WGS) entry which is preliminary data.</text>
</comment>
<feature type="domain" description="Ketopantoate reductase N-terminal" evidence="12">
    <location>
        <begin position="3"/>
        <end position="144"/>
    </location>
</feature>
<evidence type="ECO:0000256" key="9">
    <source>
        <dbReference type="ARBA" id="ARBA00032024"/>
    </source>
</evidence>
<evidence type="ECO:0000256" key="3">
    <source>
        <dbReference type="ARBA" id="ARBA00007870"/>
    </source>
</evidence>
<dbReference type="InterPro" id="IPR013332">
    <property type="entry name" value="KPR_N"/>
</dbReference>
<evidence type="ECO:0000256" key="7">
    <source>
        <dbReference type="ARBA" id="ARBA00022857"/>
    </source>
</evidence>
<dbReference type="PANTHER" id="PTHR43765">
    <property type="entry name" value="2-DEHYDROPANTOATE 2-REDUCTASE-RELATED"/>
    <property type="match status" value="1"/>
</dbReference>
<dbReference type="Proteomes" id="UP000295344">
    <property type="component" value="Unassembled WGS sequence"/>
</dbReference>
<evidence type="ECO:0000256" key="2">
    <source>
        <dbReference type="ARBA" id="ARBA00004994"/>
    </source>
</evidence>
<comment type="catalytic activity">
    <reaction evidence="10 11">
        <text>(R)-pantoate + NADP(+) = 2-dehydropantoate + NADPH + H(+)</text>
        <dbReference type="Rhea" id="RHEA:16233"/>
        <dbReference type="ChEBI" id="CHEBI:11561"/>
        <dbReference type="ChEBI" id="CHEBI:15378"/>
        <dbReference type="ChEBI" id="CHEBI:15980"/>
        <dbReference type="ChEBI" id="CHEBI:57783"/>
        <dbReference type="ChEBI" id="CHEBI:58349"/>
        <dbReference type="EC" id="1.1.1.169"/>
    </reaction>
</comment>
<dbReference type="NCBIfam" id="TIGR00745">
    <property type="entry name" value="apbA_panE"/>
    <property type="match status" value="1"/>
</dbReference>
<keyword evidence="6 11" id="KW-0566">Pantothenate biosynthesis</keyword>
<dbReference type="GO" id="GO:0005737">
    <property type="term" value="C:cytoplasm"/>
    <property type="evidence" value="ECO:0007669"/>
    <property type="project" value="TreeGrafter"/>
</dbReference>
<dbReference type="RefSeq" id="WP_133766986.1">
    <property type="nucleotide sequence ID" value="NZ_BAAARP010000005.1"/>
</dbReference>
<dbReference type="InterPro" id="IPR036291">
    <property type="entry name" value="NAD(P)-bd_dom_sf"/>
</dbReference>
<dbReference type="InterPro" id="IPR008927">
    <property type="entry name" value="6-PGluconate_DH-like_C_sf"/>
</dbReference>
<dbReference type="InterPro" id="IPR050838">
    <property type="entry name" value="Ketopantoate_reductase"/>
</dbReference>
<evidence type="ECO:0000256" key="5">
    <source>
        <dbReference type="ARBA" id="ARBA00019465"/>
    </source>
</evidence>
<keyword evidence="7 11" id="KW-0521">NADP</keyword>
<dbReference type="GO" id="GO:0015940">
    <property type="term" value="P:pantothenate biosynthetic process"/>
    <property type="evidence" value="ECO:0007669"/>
    <property type="project" value="UniProtKB-UniPathway"/>
</dbReference>
<keyword evidence="15" id="KW-1185">Reference proteome</keyword>
<dbReference type="GO" id="GO:0008677">
    <property type="term" value="F:2-dehydropantoate 2-reductase activity"/>
    <property type="evidence" value="ECO:0007669"/>
    <property type="project" value="UniProtKB-EC"/>
</dbReference>
<comment type="function">
    <text evidence="1 11">Catalyzes the NADPH-dependent reduction of ketopantoate into pantoic acid.</text>
</comment>
<evidence type="ECO:0000256" key="11">
    <source>
        <dbReference type="RuleBase" id="RU362068"/>
    </source>
</evidence>
<gene>
    <name evidence="14" type="ORF">CLV52_2836</name>
</gene>
<dbReference type="InterPro" id="IPR013752">
    <property type="entry name" value="KPA_reductase"/>
</dbReference>